<keyword evidence="2" id="KW-0812">Transmembrane</keyword>
<name>A0ABD3QI30_9STRA</name>
<evidence type="ECO:0000256" key="2">
    <source>
        <dbReference type="SAM" id="Phobius"/>
    </source>
</evidence>
<feature type="compositionally biased region" description="Polar residues" evidence="1">
    <location>
        <begin position="629"/>
        <end position="642"/>
    </location>
</feature>
<dbReference type="Proteomes" id="UP001516023">
    <property type="component" value="Unassembled WGS sequence"/>
</dbReference>
<evidence type="ECO:0000313" key="4">
    <source>
        <dbReference type="Proteomes" id="UP001516023"/>
    </source>
</evidence>
<feature type="region of interest" description="Disordered" evidence="1">
    <location>
        <begin position="1"/>
        <end position="91"/>
    </location>
</feature>
<keyword evidence="4" id="KW-1185">Reference proteome</keyword>
<evidence type="ECO:0000313" key="3">
    <source>
        <dbReference type="EMBL" id="KAL3800118.1"/>
    </source>
</evidence>
<feature type="region of interest" description="Disordered" evidence="1">
    <location>
        <begin position="629"/>
        <end position="648"/>
    </location>
</feature>
<gene>
    <name evidence="3" type="ORF">HJC23_001039</name>
</gene>
<reference evidence="3 4" key="1">
    <citation type="journal article" date="2020" name="G3 (Bethesda)">
        <title>Improved Reference Genome for Cyclotella cryptica CCMP332, a Model for Cell Wall Morphogenesis, Salinity Adaptation, and Lipid Production in Diatoms (Bacillariophyta).</title>
        <authorList>
            <person name="Roberts W.R."/>
            <person name="Downey K.M."/>
            <person name="Ruck E.C."/>
            <person name="Traller J.C."/>
            <person name="Alverson A.J."/>
        </authorList>
    </citation>
    <scope>NUCLEOTIDE SEQUENCE [LARGE SCALE GENOMIC DNA]</scope>
    <source>
        <strain evidence="3 4">CCMP332</strain>
    </source>
</reference>
<sequence length="1057" mass="115612">MVRDNRNRSTHTIFLSPTMPLNMWDSPPDIERAPLSTTNGHHEDEERTFIPYSDVPRPKVSSPSRDTDKQRRNNGSREGSGGKNRSGGVGTAIMIEEEDEPIVRRKSEFSEEYSGRTPQYEDEYGEYSSSIGDLSFGKPSKRPHYRSSLIGAYLRHCFGNMMILRACRLLFFLFLLLIVVFCATSIGYIIAQDGNPFSSDRVNADGNSKNAIIPKLIPPPPYLHNICSDWVTMSGRKNCKSYCDNALCCSLPDSDKNSCWKENADDCATYRSGCMALELHSSVGRGGDGDAVGNVDSTNNVDDHVSGTGIGALSSVIDLPPPPIDLVDICSSSSLATPEGFNACSDACRPSRCCSPNLYDCQLEKESSKRYCTEYEDLCRNVAETWRGSGHGVGGANDVNSVSNQVMMKCNADNLNPPDSCIEACTPGACCYVSSSYPPIEQLFDQYYGKNQNPMKAVTSCTSNIGFCQQYGSCEHLNHLQDTSGWQSDDYTYELSIDSVCMVEYIAKNGALECSNVCQPAHCCFSTEYSCGDTQLSDLNCEKYAKCKALYPKQKSVGDLLHLAEQIDDICSNALDSLVARSECQDQCKGHLCCFDDGAYGCADDASQNCLAYAGCEILVDTPQSVLQTSDQGGTNVNNGVTKTEDLDPDTISTTPLSLLPAESVNVDISAPSFSELNEICNEKYMISNGIQTCQSLCKPYECCFAKDVDCTYVSPSTCNGVTPCSNFFTPQKEEVVIEKECSREAIHINPDPCLTVCEPYSSSCLPTKQLIFSIYSNAIIHSSSGCFTDEQCPEHISGDCDLYSPCEILLDSSTNDQSDRTPTTLDLKEFCSIANLGNNWNSCISHCEPYECCFAQSDSCSVSQQMCAENDFCKGFFGSGSDSGSIVGAFDPLESLPLPLDVTLSEKSFEEACSPSTLGENWNVCISHCEPYECCFTGTPSCNKDKSQCGNHSMCAQFFAKSVPMVSNSFPNESTPSSVTNAPEEQEDDGPIYMQYTAIELAKACNSKQLSKDDSDCKMLCKGSACCFSSYESSNCYKRQKSFCHDHAICESVFDQ</sequence>
<accession>A0ABD3QI30</accession>
<feature type="compositionally biased region" description="Gly residues" evidence="1">
    <location>
        <begin position="78"/>
        <end position="90"/>
    </location>
</feature>
<evidence type="ECO:0000256" key="1">
    <source>
        <dbReference type="SAM" id="MobiDB-lite"/>
    </source>
</evidence>
<comment type="caution">
    <text evidence="3">The sequence shown here is derived from an EMBL/GenBank/DDBJ whole genome shotgun (WGS) entry which is preliminary data.</text>
</comment>
<organism evidence="3 4">
    <name type="scientific">Cyclotella cryptica</name>
    <dbReference type="NCBI Taxonomy" id="29204"/>
    <lineage>
        <taxon>Eukaryota</taxon>
        <taxon>Sar</taxon>
        <taxon>Stramenopiles</taxon>
        <taxon>Ochrophyta</taxon>
        <taxon>Bacillariophyta</taxon>
        <taxon>Coscinodiscophyceae</taxon>
        <taxon>Thalassiosirophycidae</taxon>
        <taxon>Stephanodiscales</taxon>
        <taxon>Stephanodiscaceae</taxon>
        <taxon>Cyclotella</taxon>
    </lineage>
</organism>
<dbReference type="EMBL" id="JABMIG020000034">
    <property type="protein sequence ID" value="KAL3800118.1"/>
    <property type="molecule type" value="Genomic_DNA"/>
</dbReference>
<protein>
    <submittedName>
        <fullName evidence="3">Uncharacterized protein</fullName>
    </submittedName>
</protein>
<feature type="transmembrane region" description="Helical" evidence="2">
    <location>
        <begin position="169"/>
        <end position="191"/>
    </location>
</feature>
<dbReference type="AlphaFoldDB" id="A0ABD3QI30"/>
<proteinExistence type="predicted"/>
<keyword evidence="2" id="KW-0472">Membrane</keyword>
<keyword evidence="2" id="KW-1133">Transmembrane helix</keyword>